<proteinExistence type="inferred from homology"/>
<accession>A0A4R1R862</accession>
<evidence type="ECO:0000256" key="7">
    <source>
        <dbReference type="RuleBase" id="RU363032"/>
    </source>
</evidence>
<evidence type="ECO:0000256" key="1">
    <source>
        <dbReference type="ARBA" id="ARBA00004651"/>
    </source>
</evidence>
<sequence>MQRKKEIMVTTLRTVMASLLLGLVLFPFLWIVLTSFKPLAEAMTVPPKVLPQLWTVSAYERLFGPRNFNIYIVNSLIVACSSVLLSTMLGGWTAYGLSRFGFKAKPHVNAFILICLSFPGPLLVIPFFQLMLKLRLFDTVLALILAYLTFTLPFITWMLKAYFDTIPRELDEAAIIDGCSQYAIFWRIILPLAKPGYVATGIYAFLNAWNEYMFGLTLTSSEASKTLPVALGSLLGEFMTDWSCIMAGAVVASLPVIVVFFFMQKQLIYGLTGGAVKG</sequence>
<feature type="transmembrane region" description="Helical" evidence="7">
    <location>
        <begin position="184"/>
        <end position="206"/>
    </location>
</feature>
<dbReference type="GO" id="GO:0005886">
    <property type="term" value="C:plasma membrane"/>
    <property type="evidence" value="ECO:0007669"/>
    <property type="project" value="UniProtKB-SubCell"/>
</dbReference>
<keyword evidence="6 7" id="KW-0472">Membrane</keyword>
<feature type="transmembrane region" description="Helical" evidence="7">
    <location>
        <begin position="245"/>
        <end position="263"/>
    </location>
</feature>
<feature type="transmembrane region" description="Helical" evidence="7">
    <location>
        <begin position="140"/>
        <end position="163"/>
    </location>
</feature>
<dbReference type="InterPro" id="IPR050901">
    <property type="entry name" value="BP-dep_ABC_trans_perm"/>
</dbReference>
<dbReference type="InterPro" id="IPR035906">
    <property type="entry name" value="MetI-like_sf"/>
</dbReference>
<name>A0A4R1R862_HYDET</name>
<evidence type="ECO:0000256" key="3">
    <source>
        <dbReference type="ARBA" id="ARBA00022475"/>
    </source>
</evidence>
<evidence type="ECO:0000256" key="5">
    <source>
        <dbReference type="ARBA" id="ARBA00022989"/>
    </source>
</evidence>
<protein>
    <submittedName>
        <fullName evidence="9">Carbohydrate ABC transporter membrane protein 2 (CUT1 family)</fullName>
    </submittedName>
</protein>
<evidence type="ECO:0000259" key="8">
    <source>
        <dbReference type="PROSITE" id="PS50928"/>
    </source>
</evidence>
<dbReference type="GO" id="GO:0055085">
    <property type="term" value="P:transmembrane transport"/>
    <property type="evidence" value="ECO:0007669"/>
    <property type="project" value="InterPro"/>
</dbReference>
<dbReference type="InterPro" id="IPR000515">
    <property type="entry name" value="MetI-like"/>
</dbReference>
<dbReference type="PROSITE" id="PS50928">
    <property type="entry name" value="ABC_TM1"/>
    <property type="match status" value="1"/>
</dbReference>
<reference evidence="9 10" key="1">
    <citation type="submission" date="2019-03" db="EMBL/GenBank/DDBJ databases">
        <title>Genomic Encyclopedia of Type Strains, Phase IV (KMG-IV): sequencing the most valuable type-strain genomes for metagenomic binning, comparative biology and taxonomic classification.</title>
        <authorList>
            <person name="Goeker M."/>
        </authorList>
    </citation>
    <scope>NUCLEOTIDE SEQUENCE [LARGE SCALE GENOMIC DNA]</scope>
    <source>
        <strain evidence="9 10">LX-B</strain>
    </source>
</reference>
<dbReference type="PANTHER" id="PTHR32243:SF18">
    <property type="entry name" value="INNER MEMBRANE ABC TRANSPORTER PERMEASE PROTEIN YCJP"/>
    <property type="match status" value="1"/>
</dbReference>
<evidence type="ECO:0000313" key="9">
    <source>
        <dbReference type="EMBL" id="TCL61834.1"/>
    </source>
</evidence>
<gene>
    <name evidence="9" type="ORF">EDC14_10313</name>
</gene>
<comment type="caution">
    <text evidence="9">The sequence shown here is derived from an EMBL/GenBank/DDBJ whole genome shotgun (WGS) entry which is preliminary data.</text>
</comment>
<evidence type="ECO:0000313" key="10">
    <source>
        <dbReference type="Proteomes" id="UP000295008"/>
    </source>
</evidence>
<dbReference type="AlphaFoldDB" id="A0A4R1R862"/>
<dbReference type="Pfam" id="PF00528">
    <property type="entry name" value="BPD_transp_1"/>
    <property type="match status" value="1"/>
</dbReference>
<dbReference type="PANTHER" id="PTHR32243">
    <property type="entry name" value="MALTOSE TRANSPORT SYSTEM PERMEASE-RELATED"/>
    <property type="match status" value="1"/>
</dbReference>
<comment type="similarity">
    <text evidence="7">Belongs to the binding-protein-dependent transport system permease family.</text>
</comment>
<dbReference type="CDD" id="cd06261">
    <property type="entry name" value="TM_PBP2"/>
    <property type="match status" value="1"/>
</dbReference>
<keyword evidence="2 7" id="KW-0813">Transport</keyword>
<organism evidence="9 10">
    <name type="scientific">Hydrogenispora ethanolica</name>
    <dbReference type="NCBI Taxonomy" id="1082276"/>
    <lineage>
        <taxon>Bacteria</taxon>
        <taxon>Bacillati</taxon>
        <taxon>Bacillota</taxon>
        <taxon>Hydrogenispora</taxon>
    </lineage>
</organism>
<keyword evidence="4 7" id="KW-0812">Transmembrane</keyword>
<evidence type="ECO:0000256" key="6">
    <source>
        <dbReference type="ARBA" id="ARBA00023136"/>
    </source>
</evidence>
<comment type="subcellular location">
    <subcellularLocation>
        <location evidence="1 7">Cell membrane</location>
        <topology evidence="1 7">Multi-pass membrane protein</topology>
    </subcellularLocation>
</comment>
<keyword evidence="5 7" id="KW-1133">Transmembrane helix</keyword>
<evidence type="ECO:0000256" key="4">
    <source>
        <dbReference type="ARBA" id="ARBA00022692"/>
    </source>
</evidence>
<feature type="transmembrane region" description="Helical" evidence="7">
    <location>
        <begin position="70"/>
        <end position="95"/>
    </location>
</feature>
<dbReference type="Proteomes" id="UP000295008">
    <property type="component" value="Unassembled WGS sequence"/>
</dbReference>
<keyword evidence="10" id="KW-1185">Reference proteome</keyword>
<dbReference type="EMBL" id="SLUN01000031">
    <property type="protein sequence ID" value="TCL61834.1"/>
    <property type="molecule type" value="Genomic_DNA"/>
</dbReference>
<dbReference type="RefSeq" id="WP_132016085.1">
    <property type="nucleotide sequence ID" value="NZ_SLUN01000031.1"/>
</dbReference>
<dbReference type="Gene3D" id="1.10.3720.10">
    <property type="entry name" value="MetI-like"/>
    <property type="match status" value="1"/>
</dbReference>
<feature type="domain" description="ABC transmembrane type-1" evidence="8">
    <location>
        <begin position="72"/>
        <end position="263"/>
    </location>
</feature>
<evidence type="ECO:0000256" key="2">
    <source>
        <dbReference type="ARBA" id="ARBA00022448"/>
    </source>
</evidence>
<keyword evidence="3" id="KW-1003">Cell membrane</keyword>
<dbReference type="OrthoDB" id="9787837at2"/>
<feature type="transmembrane region" description="Helical" evidence="7">
    <location>
        <begin position="107"/>
        <end position="128"/>
    </location>
</feature>
<dbReference type="SUPFAM" id="SSF161098">
    <property type="entry name" value="MetI-like"/>
    <property type="match status" value="1"/>
</dbReference>